<evidence type="ECO:0000313" key="1">
    <source>
        <dbReference type="EMBL" id="MBP2369714.1"/>
    </source>
</evidence>
<organism evidence="1 2">
    <name type="scientific">Pseudonocardia parietis</name>
    <dbReference type="NCBI Taxonomy" id="570936"/>
    <lineage>
        <taxon>Bacteria</taxon>
        <taxon>Bacillati</taxon>
        <taxon>Actinomycetota</taxon>
        <taxon>Actinomycetes</taxon>
        <taxon>Pseudonocardiales</taxon>
        <taxon>Pseudonocardiaceae</taxon>
        <taxon>Pseudonocardia</taxon>
    </lineage>
</organism>
<name>A0ABS4W213_9PSEU</name>
<dbReference type="RefSeq" id="WP_210032153.1">
    <property type="nucleotide sequence ID" value="NZ_JAGINU010000001.1"/>
</dbReference>
<proteinExistence type="predicted"/>
<gene>
    <name evidence="1" type="ORF">JOF36_005410</name>
</gene>
<dbReference type="EMBL" id="JAGINU010000001">
    <property type="protein sequence ID" value="MBP2369714.1"/>
    <property type="molecule type" value="Genomic_DNA"/>
</dbReference>
<dbReference type="Proteomes" id="UP001519295">
    <property type="component" value="Unassembled WGS sequence"/>
</dbReference>
<comment type="caution">
    <text evidence="1">The sequence shown here is derived from an EMBL/GenBank/DDBJ whole genome shotgun (WGS) entry which is preliminary data.</text>
</comment>
<evidence type="ECO:0000313" key="2">
    <source>
        <dbReference type="Proteomes" id="UP001519295"/>
    </source>
</evidence>
<keyword evidence="2" id="KW-1185">Reference proteome</keyword>
<accession>A0ABS4W213</accession>
<protein>
    <submittedName>
        <fullName evidence="1">Uncharacterized protein</fullName>
    </submittedName>
</protein>
<sequence length="190" mass="20786">MEAFESFVALAMEDEGLVVSEAIKFPVPRRTKKLAYEEVQVHGYEVDLVGARADRLVLATVKSFLGSRGVAVEHVTVGPESASHHRGYALLNNPELRDAVLDGACQRFGYLPEQVEFRLYAGRFAAPTTGLHEQEIRQWCGSQNVGGGPIKVFNLTEVAEVAIKVAESKTYRDNAALTAIKVLRSAGRLT</sequence>
<reference evidence="1 2" key="1">
    <citation type="submission" date="2021-03" db="EMBL/GenBank/DDBJ databases">
        <title>Sequencing the genomes of 1000 actinobacteria strains.</title>
        <authorList>
            <person name="Klenk H.-P."/>
        </authorList>
    </citation>
    <scope>NUCLEOTIDE SEQUENCE [LARGE SCALE GENOMIC DNA]</scope>
    <source>
        <strain evidence="1 2">DSM 45256</strain>
    </source>
</reference>